<name>A0ABN1J7P1_9CLOT</name>
<proteinExistence type="predicted"/>
<dbReference type="Proteomes" id="UP001500339">
    <property type="component" value="Unassembled WGS sequence"/>
</dbReference>
<protein>
    <recommendedName>
        <fullName evidence="3">Lipoprotein</fullName>
    </recommendedName>
</protein>
<keyword evidence="2" id="KW-1185">Reference proteome</keyword>
<dbReference type="RefSeq" id="WP_343771566.1">
    <property type="nucleotide sequence ID" value="NZ_BAAACF010000013.1"/>
</dbReference>
<sequence length="240" mass="28130">MNKDVKRFIASMLLISVIVFFPGCNNKNTFNAQSNNAKSERYSKELLNFFPKEHMGEIHYSGTAEYGETVEIYKITGTEKNLIINLKGNIDKVAEEGEIEEEESAGDKFKFWKEYIIDYESVKEVQKNGEFKKRQEAIEKLTILKLPLHKGNAWEDEVELKGKIYRAKTTIMDIYVDNDGKKLIKTETLIKDIENYPNKTYRETKIFKEGRGLIEFTNTRVFEDKTTFEFSYRMFEIDSK</sequence>
<organism evidence="1 2">
    <name type="scientific">Clostridium malenominatum</name>
    <dbReference type="NCBI Taxonomy" id="1539"/>
    <lineage>
        <taxon>Bacteria</taxon>
        <taxon>Bacillati</taxon>
        <taxon>Bacillota</taxon>
        <taxon>Clostridia</taxon>
        <taxon>Eubacteriales</taxon>
        <taxon>Clostridiaceae</taxon>
        <taxon>Clostridium</taxon>
    </lineage>
</organism>
<comment type="caution">
    <text evidence="1">The sequence shown here is derived from an EMBL/GenBank/DDBJ whole genome shotgun (WGS) entry which is preliminary data.</text>
</comment>
<evidence type="ECO:0008006" key="3">
    <source>
        <dbReference type="Google" id="ProtNLM"/>
    </source>
</evidence>
<evidence type="ECO:0000313" key="2">
    <source>
        <dbReference type="Proteomes" id="UP001500339"/>
    </source>
</evidence>
<dbReference type="EMBL" id="BAAACF010000013">
    <property type="protein sequence ID" value="GAA0731152.1"/>
    <property type="molecule type" value="Genomic_DNA"/>
</dbReference>
<evidence type="ECO:0000313" key="1">
    <source>
        <dbReference type="EMBL" id="GAA0731152.1"/>
    </source>
</evidence>
<gene>
    <name evidence="1" type="ORF">GCM10008905_33200</name>
</gene>
<reference evidence="1 2" key="1">
    <citation type="journal article" date="2019" name="Int. J. Syst. Evol. Microbiol.">
        <title>The Global Catalogue of Microorganisms (GCM) 10K type strain sequencing project: providing services to taxonomists for standard genome sequencing and annotation.</title>
        <authorList>
            <consortium name="The Broad Institute Genomics Platform"/>
            <consortium name="The Broad Institute Genome Sequencing Center for Infectious Disease"/>
            <person name="Wu L."/>
            <person name="Ma J."/>
        </authorList>
    </citation>
    <scope>NUCLEOTIDE SEQUENCE [LARGE SCALE GENOMIC DNA]</scope>
    <source>
        <strain evidence="1 2">JCM 1405</strain>
    </source>
</reference>
<accession>A0ABN1J7P1</accession>